<dbReference type="GO" id="GO:0019698">
    <property type="term" value="P:D-galacturonate catabolic process"/>
    <property type="evidence" value="ECO:0007669"/>
    <property type="project" value="TreeGrafter"/>
</dbReference>
<dbReference type="Pfam" id="PF20629">
    <property type="entry name" value="GD_AH_C"/>
    <property type="match status" value="1"/>
</dbReference>
<dbReference type="PANTHER" id="PTHR30536:SF5">
    <property type="entry name" value="ALTRONATE DEHYDRATASE"/>
    <property type="match status" value="1"/>
</dbReference>
<dbReference type="Pfam" id="PF04295">
    <property type="entry name" value="GD_AH_second"/>
    <property type="match status" value="1"/>
</dbReference>
<evidence type="ECO:0000259" key="3">
    <source>
        <dbReference type="Pfam" id="PF04295"/>
    </source>
</evidence>
<dbReference type="InterPro" id="IPR052172">
    <property type="entry name" value="UxaA_altronate/galactarate_dh"/>
</dbReference>
<evidence type="ECO:0000256" key="1">
    <source>
        <dbReference type="ARBA" id="ARBA00010986"/>
    </source>
</evidence>
<name>A0A1N6DVL2_9BACT</name>
<dbReference type="EMBL" id="FSRG01000003">
    <property type="protein sequence ID" value="SIN74835.1"/>
    <property type="molecule type" value="Genomic_DNA"/>
</dbReference>
<evidence type="ECO:0000256" key="2">
    <source>
        <dbReference type="ARBA" id="ARBA00023239"/>
    </source>
</evidence>
<keyword evidence="2" id="KW-0456">Lyase</keyword>
<dbReference type="InterPro" id="IPR048332">
    <property type="entry name" value="GD_AH_C"/>
</dbReference>
<dbReference type="GO" id="GO:0016829">
    <property type="term" value="F:lyase activity"/>
    <property type="evidence" value="ECO:0007669"/>
    <property type="project" value="UniProtKB-KW"/>
</dbReference>
<reference evidence="6" key="1">
    <citation type="submission" date="2016-11" db="EMBL/GenBank/DDBJ databases">
        <authorList>
            <person name="Varghese N."/>
            <person name="Submissions S."/>
        </authorList>
    </citation>
    <scope>NUCLEOTIDE SEQUENCE [LARGE SCALE GENOMIC DNA]</scope>
    <source>
        <strain evidence="6">DSM 17456</strain>
    </source>
</reference>
<feature type="domain" description="D-galactarate/Altronate dehydratase C-terminal" evidence="4">
    <location>
        <begin position="140"/>
        <end position="377"/>
    </location>
</feature>
<sequence length="389" mass="41139">MKFNGYIRPDGSVGIRNSLLIVGVDECCDGICRAIAKDHDNAIVITNFVTCMQAGNEELLHNIIGVGKNPNIAGVLVVAMGCGSINPEIVAKPIRETGKASLSMRVMDLGGTRKAIEHGRSLAQQLSEEAAKCERTTVPLSKLTVGVKCGGSDASSGLASNPVVGFAADKIIDNGGTVIGGEVIEFIGGEKYLLERCRNDEVRTKLDRIMKAEEKRWSIPGADVEIMSIGNSVGGLTTIEEKTLGALHKFGTHPVEGVLEADRNGIETPDKPGLYLGEVTHLCGASAINFAAMGAQCILWTSGGSGFNNAIVPVIRISGNAELFTEDQDIDARAIMRGEATSDEVGEQLFAKVIEVANGAETAVEGLGYAYCSIYQKDQRLEGCLGLLK</sequence>
<dbReference type="PANTHER" id="PTHR30536">
    <property type="entry name" value="ALTRONATE/GALACTARATE DEHYDRATASE"/>
    <property type="match status" value="1"/>
</dbReference>
<evidence type="ECO:0000259" key="4">
    <source>
        <dbReference type="Pfam" id="PF20629"/>
    </source>
</evidence>
<gene>
    <name evidence="5" type="ORF">SAMN02745161_0517</name>
</gene>
<dbReference type="STRING" id="1121457.SAMN02745161_0517"/>
<protein>
    <submittedName>
        <fullName evidence="5">Altronate dehydratase large subunit</fullName>
    </submittedName>
</protein>
<dbReference type="InterPro" id="IPR007392">
    <property type="entry name" value="GD_AH_second"/>
</dbReference>
<dbReference type="AlphaFoldDB" id="A0A1N6DVL2"/>
<comment type="similarity">
    <text evidence="1">Belongs to the UxaA family.</text>
</comment>
<keyword evidence="6" id="KW-1185">Reference proteome</keyword>
<accession>A0A1N6DVL2</accession>
<feature type="domain" description="D-galactarate/Altronate dehydratase second" evidence="3">
    <location>
        <begin position="5"/>
        <end position="130"/>
    </location>
</feature>
<organism evidence="5 6">
    <name type="scientific">Halodesulfovibrio marinisediminis DSM 17456</name>
    <dbReference type="NCBI Taxonomy" id="1121457"/>
    <lineage>
        <taxon>Bacteria</taxon>
        <taxon>Pseudomonadati</taxon>
        <taxon>Thermodesulfobacteriota</taxon>
        <taxon>Desulfovibrionia</taxon>
        <taxon>Desulfovibrionales</taxon>
        <taxon>Desulfovibrionaceae</taxon>
        <taxon>Halodesulfovibrio</taxon>
    </lineage>
</organism>
<evidence type="ECO:0000313" key="5">
    <source>
        <dbReference type="EMBL" id="SIN74835.1"/>
    </source>
</evidence>
<evidence type="ECO:0000313" key="6">
    <source>
        <dbReference type="Proteomes" id="UP000184694"/>
    </source>
</evidence>
<proteinExistence type="inferred from homology"/>
<dbReference type="RefSeq" id="WP_217694162.1">
    <property type="nucleotide sequence ID" value="NZ_FSRG01000003.1"/>
</dbReference>
<dbReference type="Proteomes" id="UP000184694">
    <property type="component" value="Unassembled WGS sequence"/>
</dbReference>